<gene>
    <name evidence="1" type="ORF">LVJ82_17985</name>
</gene>
<reference evidence="1 2" key="1">
    <citation type="journal article" date="2022" name="Res Sq">
        <title>Evolution of multicellular longitudinally dividing oral cavity symbionts (Neisseriaceae).</title>
        <authorList>
            <person name="Nyongesa S."/>
            <person name="Weber P."/>
            <person name="Bernet E."/>
            <person name="Pullido F."/>
            <person name="Nieckarz M."/>
            <person name="Delaby M."/>
            <person name="Nieves C."/>
            <person name="Viehboeck T."/>
            <person name="Krause N."/>
            <person name="Rivera-Millot A."/>
            <person name="Nakamura A."/>
            <person name="Vischer N."/>
            <person name="VanNieuwenhze M."/>
            <person name="Brun Y."/>
            <person name="Cava F."/>
            <person name="Bulgheresi S."/>
            <person name="Veyrier F."/>
        </authorList>
    </citation>
    <scope>NUCLEOTIDE SEQUENCE [LARGE SCALE GENOMIC DNA]</scope>
    <source>
        <strain evidence="1 2">SN4</strain>
    </source>
</reference>
<evidence type="ECO:0000313" key="1">
    <source>
        <dbReference type="EMBL" id="UOO89306.1"/>
    </source>
</evidence>
<dbReference type="RefSeq" id="WP_058357007.1">
    <property type="nucleotide sequence ID" value="NZ_CABKVG010000010.1"/>
</dbReference>
<sequence>MASSCESWLTLWCNAFPASVQAEVPDVCQRLQATLRAHPRKSSIDSFQISLASACLNIPERVYFFASPLKYLANKHLAGDVDTDAERAILACMYNRHHNGHVREHALRLLLQQTMPDFAIPHLLRLAGEYVAAIVYLLAPLLNNAVYAQAWTGFLAENPRFYQQTQSHLLSYWNAYYRQ</sequence>
<dbReference type="EMBL" id="CP091511">
    <property type="protein sequence ID" value="UOO89306.1"/>
    <property type="molecule type" value="Genomic_DNA"/>
</dbReference>
<dbReference type="Proteomes" id="UP000832011">
    <property type="component" value="Chromosome"/>
</dbReference>
<keyword evidence="2" id="KW-1185">Reference proteome</keyword>
<proteinExistence type="predicted"/>
<protein>
    <submittedName>
        <fullName evidence="1">Uncharacterized protein</fullName>
    </submittedName>
</protein>
<evidence type="ECO:0000313" key="2">
    <source>
        <dbReference type="Proteomes" id="UP000832011"/>
    </source>
</evidence>
<accession>A0ABY4E0I3</accession>
<organism evidence="1 2">
    <name type="scientific">Vitreoscilla massiliensis</name>
    <dbReference type="NCBI Taxonomy" id="1689272"/>
    <lineage>
        <taxon>Bacteria</taxon>
        <taxon>Pseudomonadati</taxon>
        <taxon>Pseudomonadota</taxon>
        <taxon>Betaproteobacteria</taxon>
        <taxon>Neisseriales</taxon>
        <taxon>Neisseriaceae</taxon>
        <taxon>Vitreoscilla</taxon>
    </lineage>
</organism>
<name>A0ABY4E0I3_9NEIS</name>